<dbReference type="VEuPathDB" id="FungiDB:PV07_09646"/>
<dbReference type="Proteomes" id="UP000054466">
    <property type="component" value="Unassembled WGS sequence"/>
</dbReference>
<proteinExistence type="predicted"/>
<evidence type="ECO:0000256" key="1">
    <source>
        <dbReference type="SAM" id="MobiDB-lite"/>
    </source>
</evidence>
<gene>
    <name evidence="2" type="ORF">PV07_09646</name>
</gene>
<feature type="region of interest" description="Disordered" evidence="1">
    <location>
        <begin position="110"/>
        <end position="135"/>
    </location>
</feature>
<sequence>MYDEGVRLGGGTEAQREGARRFMEEWKMYSYQMVKAQVDLVGDSGNGNGSILFRELMDWGHDSPMRNPELLARDMALGTKHGEEDEDEDEAASAVHVTKFLGESSANGTSALMSLNSQSNANQCPIPQPAQASIR</sequence>
<accession>A0A0D2C7X0</accession>
<dbReference type="GeneID" id="27348840"/>
<name>A0A0D2C7X0_9EURO</name>
<dbReference type="HOGENOM" id="CLU_1885544_0_0_1"/>
<organism evidence="2 3">
    <name type="scientific">Cladophialophora immunda</name>
    <dbReference type="NCBI Taxonomy" id="569365"/>
    <lineage>
        <taxon>Eukaryota</taxon>
        <taxon>Fungi</taxon>
        <taxon>Dikarya</taxon>
        <taxon>Ascomycota</taxon>
        <taxon>Pezizomycotina</taxon>
        <taxon>Eurotiomycetes</taxon>
        <taxon>Chaetothyriomycetidae</taxon>
        <taxon>Chaetothyriales</taxon>
        <taxon>Herpotrichiellaceae</taxon>
        <taxon>Cladophialophora</taxon>
    </lineage>
</organism>
<evidence type="ECO:0000313" key="2">
    <source>
        <dbReference type="EMBL" id="KIW26560.1"/>
    </source>
</evidence>
<protein>
    <submittedName>
        <fullName evidence="2">Uncharacterized protein</fullName>
    </submittedName>
</protein>
<dbReference type="EMBL" id="KN847044">
    <property type="protein sequence ID" value="KIW26560.1"/>
    <property type="molecule type" value="Genomic_DNA"/>
</dbReference>
<dbReference type="AlphaFoldDB" id="A0A0D2C7X0"/>
<evidence type="ECO:0000313" key="3">
    <source>
        <dbReference type="Proteomes" id="UP000054466"/>
    </source>
</evidence>
<dbReference type="OrthoDB" id="294702at2759"/>
<keyword evidence="3" id="KW-1185">Reference proteome</keyword>
<dbReference type="RefSeq" id="XP_016246776.1">
    <property type="nucleotide sequence ID" value="XM_016396920.1"/>
</dbReference>
<reference evidence="2 3" key="1">
    <citation type="submission" date="2015-01" db="EMBL/GenBank/DDBJ databases">
        <title>The Genome Sequence of Cladophialophora immunda CBS83496.</title>
        <authorList>
            <consortium name="The Broad Institute Genomics Platform"/>
            <person name="Cuomo C."/>
            <person name="de Hoog S."/>
            <person name="Gorbushina A."/>
            <person name="Stielow B."/>
            <person name="Teixiera M."/>
            <person name="Abouelleil A."/>
            <person name="Chapman S.B."/>
            <person name="Priest M."/>
            <person name="Young S.K."/>
            <person name="Wortman J."/>
            <person name="Nusbaum C."/>
            <person name="Birren B."/>
        </authorList>
    </citation>
    <scope>NUCLEOTIDE SEQUENCE [LARGE SCALE GENOMIC DNA]</scope>
    <source>
        <strain evidence="2 3">CBS 83496</strain>
    </source>
</reference>